<gene>
    <name evidence="1" type="ORF">GCM10007170_15210</name>
</gene>
<comment type="caution">
    <text evidence="1">The sequence shown here is derived from an EMBL/GenBank/DDBJ whole genome shotgun (WGS) entry which is preliminary data.</text>
</comment>
<dbReference type="EMBL" id="BMFW01000005">
    <property type="protein sequence ID" value="GGH93709.1"/>
    <property type="molecule type" value="Genomic_DNA"/>
</dbReference>
<evidence type="ECO:0000313" key="1">
    <source>
        <dbReference type="EMBL" id="GGH93709.1"/>
    </source>
</evidence>
<name>A0ABQ2AMD7_9MICC</name>
<protein>
    <submittedName>
        <fullName evidence="1">Uncharacterized protein</fullName>
    </submittedName>
</protein>
<reference evidence="2" key="1">
    <citation type="journal article" date="2019" name="Int. J. Syst. Evol. Microbiol.">
        <title>The Global Catalogue of Microorganisms (GCM) 10K type strain sequencing project: providing services to taxonomists for standard genome sequencing and annotation.</title>
        <authorList>
            <consortium name="The Broad Institute Genomics Platform"/>
            <consortium name="The Broad Institute Genome Sequencing Center for Infectious Disease"/>
            <person name="Wu L."/>
            <person name="Ma J."/>
        </authorList>
    </citation>
    <scope>NUCLEOTIDE SEQUENCE [LARGE SCALE GENOMIC DNA]</scope>
    <source>
        <strain evidence="2">CGMCC 1.12778</strain>
    </source>
</reference>
<evidence type="ECO:0000313" key="2">
    <source>
        <dbReference type="Proteomes" id="UP000643279"/>
    </source>
</evidence>
<organism evidence="1 2">
    <name type="scientific">Arthrobacter liuii</name>
    <dbReference type="NCBI Taxonomy" id="1476996"/>
    <lineage>
        <taxon>Bacteria</taxon>
        <taxon>Bacillati</taxon>
        <taxon>Actinomycetota</taxon>
        <taxon>Actinomycetes</taxon>
        <taxon>Micrococcales</taxon>
        <taxon>Micrococcaceae</taxon>
        <taxon>Arthrobacter</taxon>
    </lineage>
</organism>
<dbReference type="RefSeq" id="WP_188571024.1">
    <property type="nucleotide sequence ID" value="NZ_BMFW01000005.1"/>
</dbReference>
<dbReference type="Proteomes" id="UP000643279">
    <property type="component" value="Unassembled WGS sequence"/>
</dbReference>
<keyword evidence="2" id="KW-1185">Reference proteome</keyword>
<sequence>MVNAQLGMNYELSQTLQRIQNQLAAMSTQPVLLHASTGQDGGQGLSTDKAGLHLFNPSGAEVVTLSTLDGSATLGNTTITGNLSVPNGSISNSALSAPVVPAAYHADIQNISITSGSNVEKLHYDVPVPAGYTQALVNLTVTMNMLNNSGAADSAFLGANINGTSPGWSSNATAAAGAEVSLNNTVVAQITGLTGGSTFPLSGKASSNTGTWAAAGTSSVMNLNATVLFLR</sequence>
<accession>A0ABQ2AMD7</accession>
<proteinExistence type="predicted"/>